<dbReference type="Pfam" id="PF19774">
    <property type="entry name" value="DUF6260"/>
    <property type="match status" value="1"/>
</dbReference>
<name>A0A0F9TW72_9ZZZZ</name>
<comment type="caution">
    <text evidence="1">The sequence shown here is derived from an EMBL/GenBank/DDBJ whole genome shotgun (WGS) entry which is preliminary data.</text>
</comment>
<dbReference type="AlphaFoldDB" id="A0A0F9TW72"/>
<organism evidence="1">
    <name type="scientific">marine sediment metagenome</name>
    <dbReference type="NCBI Taxonomy" id="412755"/>
    <lineage>
        <taxon>unclassified sequences</taxon>
        <taxon>metagenomes</taxon>
        <taxon>ecological metagenomes</taxon>
    </lineage>
</organism>
<gene>
    <name evidence="1" type="ORF">LCGC14_0681280</name>
</gene>
<evidence type="ECO:0008006" key="2">
    <source>
        <dbReference type="Google" id="ProtNLM"/>
    </source>
</evidence>
<evidence type="ECO:0000313" key="1">
    <source>
        <dbReference type="EMBL" id="KKN45618.1"/>
    </source>
</evidence>
<protein>
    <recommendedName>
        <fullName evidence="2">Major capsid protein</fullName>
    </recommendedName>
</protein>
<dbReference type="InterPro" id="IPR046227">
    <property type="entry name" value="DUF6260"/>
</dbReference>
<reference evidence="1" key="1">
    <citation type="journal article" date="2015" name="Nature">
        <title>Complex archaea that bridge the gap between prokaryotes and eukaryotes.</title>
        <authorList>
            <person name="Spang A."/>
            <person name="Saw J.H."/>
            <person name="Jorgensen S.L."/>
            <person name="Zaremba-Niedzwiedzka K."/>
            <person name="Martijn J."/>
            <person name="Lind A.E."/>
            <person name="van Eijk R."/>
            <person name="Schleper C."/>
            <person name="Guy L."/>
            <person name="Ettema T.J."/>
        </authorList>
    </citation>
    <scope>NUCLEOTIDE SEQUENCE</scope>
</reference>
<dbReference type="Gene3D" id="3.30.2400.30">
    <property type="match status" value="1"/>
</dbReference>
<dbReference type="EMBL" id="LAZR01001377">
    <property type="protein sequence ID" value="KKN45618.1"/>
    <property type="molecule type" value="Genomic_DNA"/>
</dbReference>
<proteinExistence type="predicted"/>
<sequence length="327" mass="36219">MAVEFMMQGAELGSIASELQGLNIRSPRFRGLDTLRKDEWKGFDTVLVEVAQQRLNVVADLLSRGLVLNIPNAMGTTVFQWETVSDMPDAQVSMDAETPADNARVDFNLQTLPLPIVHEDWFLNLRFLEASRKLGQPLDTTMLAQATLKVVQKLEDIVVNGISTIKFGGATVTGYTTFADRITKTNLTDWGLTATTGETILDETLVAIGLINAKKHFGPFVMYVTNAWYLNLLNDFKAGSDKSTLQRLLEIPSITEIKVSDNLAANNMIMVEMDRTVVDILNGFAPRLLQWQTMGGLKTHYKIMAIMIPRLKADSESQTGILHGTIA</sequence>
<accession>A0A0F9TW72</accession>